<evidence type="ECO:0008006" key="6">
    <source>
        <dbReference type="Google" id="ProtNLM"/>
    </source>
</evidence>
<dbReference type="SUPFAM" id="SSF53335">
    <property type="entry name" value="S-adenosyl-L-methionine-dependent methyltransferases"/>
    <property type="match status" value="1"/>
</dbReference>
<keyword evidence="2" id="KW-0808">Transferase</keyword>
<dbReference type="InterPro" id="IPR029063">
    <property type="entry name" value="SAM-dependent_MTases_sf"/>
</dbReference>
<evidence type="ECO:0000256" key="1">
    <source>
        <dbReference type="ARBA" id="ARBA00022603"/>
    </source>
</evidence>
<evidence type="ECO:0000313" key="4">
    <source>
        <dbReference type="EMBL" id="ROH87010.1"/>
    </source>
</evidence>
<dbReference type="Proteomes" id="UP000275137">
    <property type="component" value="Unassembled WGS sequence"/>
</dbReference>
<evidence type="ECO:0000256" key="2">
    <source>
        <dbReference type="ARBA" id="ARBA00022679"/>
    </source>
</evidence>
<dbReference type="GO" id="GO:0032259">
    <property type="term" value="P:methylation"/>
    <property type="evidence" value="ECO:0007669"/>
    <property type="project" value="UniProtKB-KW"/>
</dbReference>
<organism evidence="4 5">
    <name type="scientific">Pseudomethylobacillus aquaticus</name>
    <dbReference type="NCBI Taxonomy" id="2676064"/>
    <lineage>
        <taxon>Bacteria</taxon>
        <taxon>Pseudomonadati</taxon>
        <taxon>Pseudomonadota</taxon>
        <taxon>Betaproteobacteria</taxon>
        <taxon>Nitrosomonadales</taxon>
        <taxon>Methylophilaceae</taxon>
        <taxon>Pseudomethylobacillus</taxon>
    </lineage>
</organism>
<keyword evidence="3" id="KW-0949">S-adenosyl-L-methionine</keyword>
<dbReference type="GO" id="GO:0009307">
    <property type="term" value="P:DNA restriction-modification system"/>
    <property type="evidence" value="ECO:0007669"/>
    <property type="project" value="InterPro"/>
</dbReference>
<sequence length="463" mass="50975">MGGKVAAVLTSIDYREQVEQQADLFRPIYYLGCKNSFTSAIQAAIDDVDPSGGRLLDLFAGTGSVGAALGCRREVTTVDVQEYSRVLCSAVLSPSALSQAEITNIVARAASNETTKQVLWCLQPLLDHERECIREAIMGDFSELVELLESPPLAVHSIPEFAAPSTRLGDAAHEAIHRLHGKGLWQSAETTVSRYFGGLYFSFIQAAMLDALLSVANSSDEQCRDTLTAAALGTASQLVNTVGKQFAQPIQPKNKSGAVKPGLVKVVQRDRSLDTLQLYRTWLDRYARLPSARGKSQAIRQDYLAAIGQNASNCTVAYADPPYTRDHYSRFYHVLETMCLRDNPAITKVMKDSKRVPSRGAYREDRHQSAFCIRSAAPAAFDALFKATREHDLPLVLSYSPHETGDGTHPRVVSMNQIVELAHAHYDRVEVCTVDGVTHNKLNSSELTLKTRDQAEILLKCFR</sequence>
<dbReference type="Pfam" id="PF02086">
    <property type="entry name" value="MethyltransfD12"/>
    <property type="match status" value="1"/>
</dbReference>
<dbReference type="InterPro" id="IPR012327">
    <property type="entry name" value="MeTrfase_D12"/>
</dbReference>
<dbReference type="AlphaFoldDB" id="A0A3N0V2K3"/>
<dbReference type="GO" id="GO:0009007">
    <property type="term" value="F:site-specific DNA-methyltransferase (adenine-specific) activity"/>
    <property type="evidence" value="ECO:0007669"/>
    <property type="project" value="UniProtKB-EC"/>
</dbReference>
<comment type="caution">
    <text evidence="4">The sequence shown here is derived from an EMBL/GenBank/DDBJ whole genome shotgun (WGS) entry which is preliminary data.</text>
</comment>
<proteinExistence type="predicted"/>
<evidence type="ECO:0000313" key="5">
    <source>
        <dbReference type="Proteomes" id="UP000275137"/>
    </source>
</evidence>
<gene>
    <name evidence="4" type="ORF">ED236_04775</name>
</gene>
<keyword evidence="1" id="KW-0489">Methyltransferase</keyword>
<reference evidence="4 5" key="1">
    <citation type="submission" date="2018-10" db="EMBL/GenBank/DDBJ databases">
        <authorList>
            <person name="Chen W.-M."/>
        </authorList>
    </citation>
    <scope>NUCLEOTIDE SEQUENCE [LARGE SCALE GENOMIC DNA]</scope>
    <source>
        <strain evidence="4 5">H-5</strain>
    </source>
</reference>
<name>A0A3N0V2K3_9PROT</name>
<accession>A0A3N0V2K3</accession>
<keyword evidence="5" id="KW-1185">Reference proteome</keyword>
<protein>
    <recommendedName>
        <fullName evidence="6">DNA methyltransferase</fullName>
    </recommendedName>
</protein>
<evidence type="ECO:0000256" key="3">
    <source>
        <dbReference type="ARBA" id="ARBA00022691"/>
    </source>
</evidence>
<dbReference type="EMBL" id="RJVP01000002">
    <property type="protein sequence ID" value="ROH87010.1"/>
    <property type="molecule type" value="Genomic_DNA"/>
</dbReference>